<gene>
    <name evidence="1" type="ORF">CPAR00382_LOCUS319</name>
</gene>
<proteinExistence type="predicted"/>
<sequence length="121" mass="13685">MCYVCHPLRQRDQLPACAAVVHLAQNTFWRRLSPGDERYRAARRAVRNWRPLAAVGSPLSAPPDPPAFTTYANCERQSKCSIDFSVSVLKLTDHQRFDQNITKGSTRTCILTDSQIALRLL</sequence>
<organism evidence="1">
    <name type="scientific">Cryptomonas paramaecium</name>
    <dbReference type="NCBI Taxonomy" id="2898"/>
    <lineage>
        <taxon>Eukaryota</taxon>
        <taxon>Cryptophyceae</taxon>
        <taxon>Cryptomonadales</taxon>
        <taxon>Cryptomonadaceae</taxon>
        <taxon>Cryptomonas</taxon>
    </lineage>
</organism>
<dbReference type="AlphaFoldDB" id="A0A7S4PRH7"/>
<accession>A0A7S4PRH7</accession>
<dbReference type="EMBL" id="HBKS01000592">
    <property type="protein sequence ID" value="CAE2343303.1"/>
    <property type="molecule type" value="Transcribed_RNA"/>
</dbReference>
<evidence type="ECO:0000313" key="1">
    <source>
        <dbReference type="EMBL" id="CAE2343303.1"/>
    </source>
</evidence>
<reference evidence="1" key="1">
    <citation type="submission" date="2021-01" db="EMBL/GenBank/DDBJ databases">
        <authorList>
            <person name="Corre E."/>
            <person name="Pelletier E."/>
            <person name="Niang G."/>
            <person name="Scheremetjew M."/>
            <person name="Finn R."/>
            <person name="Kale V."/>
            <person name="Holt S."/>
            <person name="Cochrane G."/>
            <person name="Meng A."/>
            <person name="Brown T."/>
            <person name="Cohen L."/>
        </authorList>
    </citation>
    <scope>NUCLEOTIDE SEQUENCE</scope>
    <source>
        <strain evidence="1">CCAP977/2a</strain>
    </source>
</reference>
<name>A0A7S4PRH7_9CRYP</name>
<protein>
    <submittedName>
        <fullName evidence="1">Uncharacterized protein</fullName>
    </submittedName>
</protein>